<dbReference type="InterPro" id="IPR001451">
    <property type="entry name" value="Hexapep"/>
</dbReference>
<dbReference type="InterPro" id="IPR051159">
    <property type="entry name" value="Hexapeptide_acetyltransf"/>
</dbReference>
<evidence type="ECO:0000313" key="4">
    <source>
        <dbReference type="Proteomes" id="UP000252586"/>
    </source>
</evidence>
<dbReference type="CDD" id="cd04647">
    <property type="entry name" value="LbH_MAT_like"/>
    <property type="match status" value="1"/>
</dbReference>
<sequence length="450" mass="47915">MTTTDITTTDRTGLPEGVQLGVGCDIAADVDFLVDPGATITVGDRVSIRRGTTVQANAGGHIIIGDDVAIGENVVISAMNVIQIGPGAGISNMVDIHDHNHRPRTHATVPAGAAITPWASGFEVAPITIGAGAIISNKVTIAAGVTIGQNARVGANAVVTTSLPPATTAVGSPARVTARHPGPLDPGQPRAELRIGWFGTSLMEHLEAHNPRLHTQADLPEIGEHVEVTERRHRGYVTALTTTWQTLYPWVTITSNNYGEGGATSRDVLANLRAAIDEGGRWDLAVLGVGINDVWRHHQGRHSEAVDLPEYEANLATMLDLLGQRARRVLVIGEPPMGWEPGIDVPAANTDLLTYNAAARRAAATADAHYIDLWDEIVYTATCFGWDPNTPAAPASGAPSVWSDGVHLSEHGDELLRRIIADYIGDHRLLDGLLTADRLERAIADRVYLR</sequence>
<comment type="caution">
    <text evidence="3">The sequence shown here is derived from an EMBL/GenBank/DDBJ whole genome shotgun (WGS) entry which is preliminary data.</text>
</comment>
<keyword evidence="4" id="KW-1185">Reference proteome</keyword>
<evidence type="ECO:0000313" key="3">
    <source>
        <dbReference type="EMBL" id="RBO85287.1"/>
    </source>
</evidence>
<dbReference type="GO" id="GO:0016740">
    <property type="term" value="F:transferase activity"/>
    <property type="evidence" value="ECO:0007669"/>
    <property type="project" value="UniProtKB-KW"/>
</dbReference>
<dbReference type="PANTHER" id="PTHR23416:SF78">
    <property type="entry name" value="LIPOPOLYSACCHARIDE BIOSYNTHESIS O-ACETYL TRANSFERASE WBBJ-RELATED"/>
    <property type="match status" value="1"/>
</dbReference>
<reference evidence="3 4" key="1">
    <citation type="submission" date="2018-06" db="EMBL/GenBank/DDBJ databases">
        <title>Genomic Encyclopedia of Type Strains, Phase IV (KMG-IV): sequencing the most valuable type-strain genomes for metagenomic binning, comparative biology and taxonomic classification.</title>
        <authorList>
            <person name="Goeker M."/>
        </authorList>
    </citation>
    <scope>NUCLEOTIDE SEQUENCE [LARGE SCALE GENOMIC DNA]</scope>
    <source>
        <strain evidence="3 4">DSM 44599</strain>
    </source>
</reference>
<dbReference type="EMBL" id="QNRE01000015">
    <property type="protein sequence ID" value="RBO85287.1"/>
    <property type="molecule type" value="Genomic_DNA"/>
</dbReference>
<dbReference type="SUPFAM" id="SSF52266">
    <property type="entry name" value="SGNH hydrolase"/>
    <property type="match status" value="1"/>
</dbReference>
<dbReference type="AlphaFoldDB" id="A0A366D5I1"/>
<dbReference type="PANTHER" id="PTHR23416">
    <property type="entry name" value="SIALIC ACID SYNTHASE-RELATED"/>
    <property type="match status" value="1"/>
</dbReference>
<dbReference type="Gene3D" id="2.160.10.10">
    <property type="entry name" value="Hexapeptide repeat proteins"/>
    <property type="match status" value="1"/>
</dbReference>
<dbReference type="SUPFAM" id="SSF51161">
    <property type="entry name" value="Trimeric LpxA-like enzymes"/>
    <property type="match status" value="1"/>
</dbReference>
<evidence type="ECO:0000259" key="2">
    <source>
        <dbReference type="Pfam" id="PF13472"/>
    </source>
</evidence>
<evidence type="ECO:0000256" key="1">
    <source>
        <dbReference type="SAM" id="MobiDB-lite"/>
    </source>
</evidence>
<accession>A0A366D5I1</accession>
<gene>
    <name evidence="3" type="ORF">DFR74_115135</name>
</gene>
<feature type="region of interest" description="Disordered" evidence="1">
    <location>
        <begin position="169"/>
        <end position="189"/>
    </location>
</feature>
<dbReference type="InterPro" id="IPR011004">
    <property type="entry name" value="Trimer_LpxA-like_sf"/>
</dbReference>
<dbReference type="RefSeq" id="WP_067509167.1">
    <property type="nucleotide sequence ID" value="NZ_QNRE01000015.1"/>
</dbReference>
<proteinExistence type="predicted"/>
<dbReference type="OrthoDB" id="9794725at2"/>
<dbReference type="Gene3D" id="3.40.50.1110">
    <property type="entry name" value="SGNH hydrolase"/>
    <property type="match status" value="1"/>
</dbReference>
<dbReference type="InterPro" id="IPR013830">
    <property type="entry name" value="SGNH_hydro"/>
</dbReference>
<feature type="domain" description="SGNH hydrolase-type esterase" evidence="2">
    <location>
        <begin position="231"/>
        <end position="414"/>
    </location>
</feature>
<dbReference type="InterPro" id="IPR036514">
    <property type="entry name" value="SGNH_hydro_sf"/>
</dbReference>
<dbReference type="Pfam" id="PF13472">
    <property type="entry name" value="Lipase_GDSL_2"/>
    <property type="match status" value="1"/>
</dbReference>
<protein>
    <submittedName>
        <fullName evidence="3">Acetyltransferase-like isoleucine patch superfamily enzyme</fullName>
    </submittedName>
</protein>
<name>A0A366D5I1_9NOCA</name>
<dbReference type="STRING" id="1210090.GCA_001613185_03061"/>
<organism evidence="3 4">
    <name type="scientific">Nocardia puris</name>
    <dbReference type="NCBI Taxonomy" id="208602"/>
    <lineage>
        <taxon>Bacteria</taxon>
        <taxon>Bacillati</taxon>
        <taxon>Actinomycetota</taxon>
        <taxon>Actinomycetes</taxon>
        <taxon>Mycobacteriales</taxon>
        <taxon>Nocardiaceae</taxon>
        <taxon>Nocardia</taxon>
    </lineage>
</organism>
<dbReference type="Pfam" id="PF00132">
    <property type="entry name" value="Hexapep"/>
    <property type="match status" value="1"/>
</dbReference>
<dbReference type="Proteomes" id="UP000252586">
    <property type="component" value="Unassembled WGS sequence"/>
</dbReference>
<keyword evidence="3" id="KW-0808">Transferase</keyword>